<gene>
    <name evidence="1" type="ORF">B9J98_05645</name>
</gene>
<accession>A0A2R7Y2H8</accession>
<organism evidence="1 2">
    <name type="scientific">Candidatus Terraquivivens tikiterensis</name>
    <dbReference type="NCBI Taxonomy" id="1980982"/>
    <lineage>
        <taxon>Archaea</taxon>
        <taxon>Nitrososphaerota</taxon>
        <taxon>Candidatus Wolframiiraptoraceae</taxon>
        <taxon>Candidatus Terraquivivens</taxon>
    </lineage>
</organism>
<comment type="caution">
    <text evidence="1">The sequence shown here is derived from an EMBL/GenBank/DDBJ whole genome shotgun (WGS) entry which is preliminary data.</text>
</comment>
<evidence type="ECO:0000313" key="2">
    <source>
        <dbReference type="Proteomes" id="UP000244066"/>
    </source>
</evidence>
<dbReference type="AlphaFoldDB" id="A0A2R7Y2H8"/>
<evidence type="ECO:0000313" key="1">
    <source>
        <dbReference type="EMBL" id="PUA31673.1"/>
    </source>
</evidence>
<dbReference type="EMBL" id="NDWU01000014">
    <property type="protein sequence ID" value="PUA31673.1"/>
    <property type="molecule type" value="Genomic_DNA"/>
</dbReference>
<protein>
    <submittedName>
        <fullName evidence="1">Uncharacterized protein</fullName>
    </submittedName>
</protein>
<reference evidence="1 2" key="1">
    <citation type="submission" date="2017-04" db="EMBL/GenBank/DDBJ databases">
        <title>Draft Aigarchaeota genome from a New Zealand hot spring.</title>
        <authorList>
            <person name="Reysenbach A.-L."/>
            <person name="Donaho J.A."/>
            <person name="Gerhart J."/>
            <person name="Kelley J.F."/>
            <person name="Kouba K."/>
            <person name="Podar M."/>
            <person name="Stott M."/>
        </authorList>
    </citation>
    <scope>NUCLEOTIDE SEQUENCE [LARGE SCALE GENOMIC DNA]</scope>
    <source>
        <strain evidence="1">NZ13_MG1</strain>
    </source>
</reference>
<sequence length="110" mass="12741">MEERGIRVVLSNLSNTRAIAEAKIRINRLDALMLAELLRAGLVAKSYVLPKRVRDRKALLCYHISFVQARTRVKNCVNALLDKHEIRVSFMDIFGDRRRKMVLGFGFRKL</sequence>
<dbReference type="Proteomes" id="UP000244066">
    <property type="component" value="Unassembled WGS sequence"/>
</dbReference>
<proteinExistence type="predicted"/>
<name>A0A2R7Y2H8_9ARCH</name>